<keyword evidence="6 8" id="KW-0472">Membrane</keyword>
<dbReference type="Proteomes" id="UP000694915">
    <property type="component" value="Unplaced"/>
</dbReference>
<sequence length="224" mass="25806">MNEMPMTCPTLNVKSQQKCKAKKNVKNTFHSNELSFIEQREKHQKHKKHKNTAEDISGEENFSLFPWRLISTLLGVMCLLLMAVAVAVTVSTANLSSERTMTDIPSLGLYHPCPENWVWLRCSCYYFSKEKLSWRESQLACLSLDSSLIRISSEEMDFFHLESFFWVGIYYNGTSKQWRWENDSVLSSGTFCGFGTVMQDSCASYKSKGICFLENCTNKLKYIC</sequence>
<evidence type="ECO:0000256" key="7">
    <source>
        <dbReference type="ARBA" id="ARBA00023180"/>
    </source>
</evidence>
<dbReference type="InterPro" id="IPR001304">
    <property type="entry name" value="C-type_lectin-like"/>
</dbReference>
<dbReference type="GeneID" id="101987290"/>
<organism evidence="10 11">
    <name type="scientific">Microtus ochrogaster</name>
    <name type="common">Prairie vole</name>
    <dbReference type="NCBI Taxonomy" id="79684"/>
    <lineage>
        <taxon>Eukaryota</taxon>
        <taxon>Metazoa</taxon>
        <taxon>Chordata</taxon>
        <taxon>Craniata</taxon>
        <taxon>Vertebrata</taxon>
        <taxon>Euteleostomi</taxon>
        <taxon>Mammalia</taxon>
        <taxon>Eutheria</taxon>
        <taxon>Euarchontoglires</taxon>
        <taxon>Glires</taxon>
        <taxon>Rodentia</taxon>
        <taxon>Myomorpha</taxon>
        <taxon>Muroidea</taxon>
        <taxon>Cricetidae</taxon>
        <taxon>Arvicolinae</taxon>
        <taxon>Microtus</taxon>
    </lineage>
</organism>
<evidence type="ECO:0000256" key="5">
    <source>
        <dbReference type="ARBA" id="ARBA00022989"/>
    </source>
</evidence>
<evidence type="ECO:0000256" key="4">
    <source>
        <dbReference type="ARBA" id="ARBA00022968"/>
    </source>
</evidence>
<feature type="non-terminal residue" evidence="11">
    <location>
        <position position="224"/>
    </location>
</feature>
<evidence type="ECO:0000256" key="3">
    <source>
        <dbReference type="ARBA" id="ARBA00022734"/>
    </source>
</evidence>
<evidence type="ECO:0000256" key="1">
    <source>
        <dbReference type="ARBA" id="ARBA00004401"/>
    </source>
</evidence>
<gene>
    <name evidence="11" type="primary">LOC101987290</name>
</gene>
<dbReference type="InterPro" id="IPR050919">
    <property type="entry name" value="NKG2/CD94_NK_receptors"/>
</dbReference>
<keyword evidence="4" id="KW-0735">Signal-anchor</keyword>
<protein>
    <submittedName>
        <fullName evidence="11">Killer cell lectin-like receptor subfamily E member 1</fullName>
    </submittedName>
</protein>
<dbReference type="SUPFAM" id="SSF56436">
    <property type="entry name" value="C-type lectin-like"/>
    <property type="match status" value="1"/>
</dbReference>
<keyword evidence="5 8" id="KW-1133">Transmembrane helix</keyword>
<dbReference type="InterPro" id="IPR016186">
    <property type="entry name" value="C-type_lectin-like/link_sf"/>
</dbReference>
<reference evidence="11" key="1">
    <citation type="submission" date="2025-08" db="UniProtKB">
        <authorList>
            <consortium name="RefSeq"/>
        </authorList>
    </citation>
    <scope>IDENTIFICATION</scope>
</reference>
<dbReference type="PANTHER" id="PTHR22800:SF256">
    <property type="entry name" value="KILLER CELL LECTIN-LIKE RECEPTOR SUBFAMILY E MEMBER 1"/>
    <property type="match status" value="1"/>
</dbReference>
<feature type="transmembrane region" description="Helical" evidence="8">
    <location>
        <begin position="69"/>
        <end position="91"/>
    </location>
</feature>
<accession>A0ABM1AX59</accession>
<dbReference type="Pfam" id="PF00059">
    <property type="entry name" value="Lectin_C"/>
    <property type="match status" value="1"/>
</dbReference>
<evidence type="ECO:0000313" key="10">
    <source>
        <dbReference type="Proteomes" id="UP000694915"/>
    </source>
</evidence>
<keyword evidence="10" id="KW-1185">Reference proteome</keyword>
<dbReference type="SMART" id="SM00034">
    <property type="entry name" value="CLECT"/>
    <property type="match status" value="1"/>
</dbReference>
<name>A0ABM1AX59_MICOH</name>
<keyword evidence="3" id="KW-0430">Lectin</keyword>
<evidence type="ECO:0000256" key="6">
    <source>
        <dbReference type="ARBA" id="ARBA00023136"/>
    </source>
</evidence>
<feature type="domain" description="C-type lectin" evidence="9">
    <location>
        <begin position="120"/>
        <end position="224"/>
    </location>
</feature>
<dbReference type="PANTHER" id="PTHR22800">
    <property type="entry name" value="C-TYPE LECTIN PROTEINS"/>
    <property type="match status" value="1"/>
</dbReference>
<dbReference type="Gene3D" id="3.10.100.10">
    <property type="entry name" value="Mannose-Binding Protein A, subunit A"/>
    <property type="match status" value="1"/>
</dbReference>
<dbReference type="PROSITE" id="PS50041">
    <property type="entry name" value="C_TYPE_LECTIN_2"/>
    <property type="match status" value="1"/>
</dbReference>
<evidence type="ECO:0000256" key="8">
    <source>
        <dbReference type="SAM" id="Phobius"/>
    </source>
</evidence>
<dbReference type="InterPro" id="IPR033992">
    <property type="entry name" value="NKR-like_CTLD"/>
</dbReference>
<dbReference type="InterPro" id="IPR016187">
    <property type="entry name" value="CTDL_fold"/>
</dbReference>
<keyword evidence="7" id="KW-0325">Glycoprotein</keyword>
<dbReference type="RefSeq" id="XP_013209952.1">
    <property type="nucleotide sequence ID" value="XM_013354498.1"/>
</dbReference>
<evidence type="ECO:0000259" key="9">
    <source>
        <dbReference type="PROSITE" id="PS50041"/>
    </source>
</evidence>
<evidence type="ECO:0000256" key="2">
    <source>
        <dbReference type="ARBA" id="ARBA00022692"/>
    </source>
</evidence>
<evidence type="ECO:0000313" key="11">
    <source>
        <dbReference type="RefSeq" id="XP_013209952.1"/>
    </source>
</evidence>
<dbReference type="CDD" id="cd03593">
    <property type="entry name" value="CLECT_NK_receptors_like"/>
    <property type="match status" value="1"/>
</dbReference>
<comment type="subcellular location">
    <subcellularLocation>
        <location evidence="1">Cell membrane</location>
        <topology evidence="1">Single-pass type II membrane protein</topology>
    </subcellularLocation>
</comment>
<keyword evidence="2 8" id="KW-0812">Transmembrane</keyword>
<proteinExistence type="predicted"/>